<dbReference type="InterPro" id="IPR026444">
    <property type="entry name" value="Secre_tail"/>
</dbReference>
<reference evidence="2" key="1">
    <citation type="journal article" date="2020" name="mSystems">
        <title>Genome- and Community-Level Interaction Insights into Carbon Utilization and Element Cycling Functions of Hydrothermarchaeota in Hydrothermal Sediment.</title>
        <authorList>
            <person name="Zhou Z."/>
            <person name="Liu Y."/>
            <person name="Xu W."/>
            <person name="Pan J."/>
            <person name="Luo Z.H."/>
            <person name="Li M."/>
        </authorList>
    </citation>
    <scope>NUCLEOTIDE SEQUENCE [LARGE SCALE GENOMIC DNA]</scope>
    <source>
        <strain evidence="2">SpSt-655</strain>
    </source>
</reference>
<gene>
    <name evidence="2" type="ORF">ENU28_01385</name>
</gene>
<evidence type="ECO:0000313" key="2">
    <source>
        <dbReference type="EMBL" id="HGQ55101.1"/>
    </source>
</evidence>
<accession>A0A7V4FD99</accession>
<name>A0A7V4FD99_UNCW3</name>
<sequence>MPVKKITIWQAPETDIEKYLVLVGYDHITRRYEPYDTLDDILGDKTFIMSIGPFDLFPGSCEIFYFSVIAAPYGNEGAPPNQRDTIPLAKACYLAEKVFRERILGVDIGEKDKKERSSEIYISPIVTKNKPLIMSNQEKKINIEIYDINGKLLKVINQKPPIYLDNRTRKGIYFIRILKENKRSLKKIINLY</sequence>
<comment type="caution">
    <text evidence="2">The sequence shown here is derived from an EMBL/GenBank/DDBJ whole genome shotgun (WGS) entry which is preliminary data.</text>
</comment>
<feature type="domain" description="Secretion system C-terminal sorting" evidence="1">
    <location>
        <begin position="135"/>
        <end position="189"/>
    </location>
</feature>
<dbReference type="Pfam" id="PF18962">
    <property type="entry name" value="Por_Secre_tail"/>
    <property type="match status" value="1"/>
</dbReference>
<dbReference type="AlphaFoldDB" id="A0A7V4FD99"/>
<evidence type="ECO:0000259" key="1">
    <source>
        <dbReference type="Pfam" id="PF18962"/>
    </source>
</evidence>
<proteinExistence type="predicted"/>
<protein>
    <submittedName>
        <fullName evidence="2">T9SS type A sorting domain-containing protein</fullName>
    </submittedName>
</protein>
<dbReference type="EMBL" id="DTBX01000051">
    <property type="protein sequence ID" value="HGQ55101.1"/>
    <property type="molecule type" value="Genomic_DNA"/>
</dbReference>
<organism evidence="2">
    <name type="scientific">candidate division WOR-3 bacterium</name>
    <dbReference type="NCBI Taxonomy" id="2052148"/>
    <lineage>
        <taxon>Bacteria</taxon>
        <taxon>Bacteria division WOR-3</taxon>
    </lineage>
</organism>
<dbReference type="NCBIfam" id="TIGR04183">
    <property type="entry name" value="Por_Secre_tail"/>
    <property type="match status" value="1"/>
</dbReference>